<organism evidence="2 3">
    <name type="scientific">Methylophilus medardicus</name>
    <dbReference type="NCBI Taxonomy" id="2588534"/>
    <lineage>
        <taxon>Bacteria</taxon>
        <taxon>Pseudomonadati</taxon>
        <taxon>Pseudomonadota</taxon>
        <taxon>Betaproteobacteria</taxon>
        <taxon>Nitrosomonadales</taxon>
        <taxon>Methylophilaceae</taxon>
        <taxon>Methylophilus</taxon>
    </lineage>
</organism>
<keyword evidence="3" id="KW-1185">Reference proteome</keyword>
<dbReference type="AlphaFoldDB" id="A0A5B8CPW8"/>
<gene>
    <name evidence="2" type="ORF">FIU01_01315</name>
</gene>
<sequence length="263" mass="28148">MPVCPSEQRPKFQCAMMRIRSVDFSAHRSVYSSFIREVRMQFKLKYIVATIALVGVVGQAQATALVANVPTSSVETVASDFGGTLLDSVSTLINNVSYNGTARAAVYSTATGLDFYYQFTNNASSQNGIERFSAFDFSSLGASVVDVYQTGAAFGMFVTGTEASDYADRTLAGVIGFNFVPNGDSKIQPGTTSFIQIIRTNATNYQPGNFGLLDGIGDNAEGFSPAAAVPEASANFMMLVGLGVIGLIGSRRIKKQDQHLRFN</sequence>
<feature type="domain" description="Ice-binding protein C-terminal" evidence="1">
    <location>
        <begin position="228"/>
        <end position="252"/>
    </location>
</feature>
<evidence type="ECO:0000313" key="3">
    <source>
        <dbReference type="Proteomes" id="UP000311008"/>
    </source>
</evidence>
<dbReference type="EMBL" id="CP040946">
    <property type="protein sequence ID" value="QDC43294.1"/>
    <property type="molecule type" value="Genomic_DNA"/>
</dbReference>
<name>A0A5B8CPW8_9PROT</name>
<dbReference type="Proteomes" id="UP000311008">
    <property type="component" value="Chromosome"/>
</dbReference>
<accession>A0A5B8CPW8</accession>
<reference evidence="3" key="1">
    <citation type="journal article" date="2019" name="ISME J.">
        <title>Evolution in action: habitat transition from sediment to the pelagial leads to genome streamlining in Methylophilaceae.</title>
        <authorList>
            <person name="Salcher M."/>
            <person name="Schaefle D."/>
            <person name="Kaspar M."/>
            <person name="Neuenschwander S.M."/>
            <person name="Ghai R."/>
        </authorList>
    </citation>
    <scope>NUCLEOTIDE SEQUENCE [LARGE SCALE GENOMIC DNA]</scope>
    <source>
        <strain evidence="3">MMS-M-51</strain>
    </source>
</reference>
<evidence type="ECO:0000259" key="1">
    <source>
        <dbReference type="Pfam" id="PF07589"/>
    </source>
</evidence>
<protein>
    <submittedName>
        <fullName evidence="2">PEP-CTERM sorting domain-containing protein</fullName>
    </submittedName>
</protein>
<dbReference type="InterPro" id="IPR013424">
    <property type="entry name" value="Ice-binding_C"/>
</dbReference>
<dbReference type="Pfam" id="PF07589">
    <property type="entry name" value="PEP-CTERM"/>
    <property type="match status" value="1"/>
</dbReference>
<proteinExistence type="predicted"/>
<evidence type="ECO:0000313" key="2">
    <source>
        <dbReference type="EMBL" id="QDC43294.1"/>
    </source>
</evidence>
<dbReference type="OrthoDB" id="8535044at2"/>
<dbReference type="KEGG" id="mmec:FIU01_01315"/>